<evidence type="ECO:0000256" key="5">
    <source>
        <dbReference type="SAM" id="Phobius"/>
    </source>
</evidence>
<dbReference type="Proteomes" id="UP001162162">
    <property type="component" value="Unassembled WGS sequence"/>
</dbReference>
<evidence type="ECO:0000313" key="8">
    <source>
        <dbReference type="Proteomes" id="UP001162162"/>
    </source>
</evidence>
<dbReference type="Pfam" id="PF00002">
    <property type="entry name" value="7tm_2"/>
    <property type="match status" value="1"/>
</dbReference>
<feature type="transmembrane region" description="Helical" evidence="5">
    <location>
        <begin position="194"/>
        <end position="213"/>
    </location>
</feature>
<dbReference type="GO" id="GO:0005886">
    <property type="term" value="C:plasma membrane"/>
    <property type="evidence" value="ECO:0007669"/>
    <property type="project" value="TreeGrafter"/>
</dbReference>
<keyword evidence="3 5" id="KW-1133">Transmembrane helix</keyword>
<sequence length="273" mass="32191">MAITFLRFILIYMGFSCFAWLQIMCFDIYWTFGSTKRFSTRHEKRRRDFKRFIWYSTYGWGFPLVLTLIPLIFHYADVLPMPIRVKVAETKCLIERDDENYAEILFYITPLAVMQCANLVFFVKTVTYCLRVKGDIQKMKSADLQKKKNKFLVQKERFGLISKLFVTMGIFFLFEVVSSFYDFKQYTVTEYLEIVWDMINCLQGLFIFIIFICKKKHFKKCKKNVAVDKLRKISLSTSTRTTGASTVGKCSDIRRKCSDQGGANRFLENLSQC</sequence>
<protein>
    <recommendedName>
        <fullName evidence="6">G-protein coupled receptors family 2 profile 2 domain-containing protein</fullName>
    </recommendedName>
</protein>
<feature type="transmembrane region" description="Helical" evidence="5">
    <location>
        <begin position="157"/>
        <end position="174"/>
    </location>
</feature>
<evidence type="ECO:0000256" key="4">
    <source>
        <dbReference type="ARBA" id="ARBA00023136"/>
    </source>
</evidence>
<dbReference type="InterPro" id="IPR017981">
    <property type="entry name" value="GPCR_2-like_7TM"/>
</dbReference>
<dbReference type="PANTHER" id="PTHR47154">
    <property type="entry name" value="G-PROTEIN COUPLED RECEPTOR MTH-RELATED"/>
    <property type="match status" value="1"/>
</dbReference>
<dbReference type="InterPro" id="IPR051384">
    <property type="entry name" value="Mth_GPCR"/>
</dbReference>
<organism evidence="7 8">
    <name type="scientific">Aromia moschata</name>
    <dbReference type="NCBI Taxonomy" id="1265417"/>
    <lineage>
        <taxon>Eukaryota</taxon>
        <taxon>Metazoa</taxon>
        <taxon>Ecdysozoa</taxon>
        <taxon>Arthropoda</taxon>
        <taxon>Hexapoda</taxon>
        <taxon>Insecta</taxon>
        <taxon>Pterygota</taxon>
        <taxon>Neoptera</taxon>
        <taxon>Endopterygota</taxon>
        <taxon>Coleoptera</taxon>
        <taxon>Polyphaga</taxon>
        <taxon>Cucujiformia</taxon>
        <taxon>Chrysomeloidea</taxon>
        <taxon>Cerambycidae</taxon>
        <taxon>Cerambycinae</taxon>
        <taxon>Callichromatini</taxon>
        <taxon>Aromia</taxon>
    </lineage>
</organism>
<keyword evidence="4 5" id="KW-0472">Membrane</keyword>
<feature type="transmembrane region" description="Helical" evidence="5">
    <location>
        <begin position="104"/>
        <end position="130"/>
    </location>
</feature>
<dbReference type="Gene3D" id="1.20.1070.10">
    <property type="entry name" value="Rhodopsin 7-helix transmembrane proteins"/>
    <property type="match status" value="1"/>
</dbReference>
<dbReference type="GO" id="GO:0007166">
    <property type="term" value="P:cell surface receptor signaling pathway"/>
    <property type="evidence" value="ECO:0007669"/>
    <property type="project" value="InterPro"/>
</dbReference>
<accession>A0AAV8Z4R3</accession>
<dbReference type="CDD" id="cd15039">
    <property type="entry name" value="7tmB3_Methuselah-like"/>
    <property type="match status" value="1"/>
</dbReference>
<dbReference type="EMBL" id="JAPWTK010000015">
    <property type="protein sequence ID" value="KAJ8958954.1"/>
    <property type="molecule type" value="Genomic_DNA"/>
</dbReference>
<dbReference type="InterPro" id="IPR000832">
    <property type="entry name" value="GPCR_2_secretin-like"/>
</dbReference>
<dbReference type="PANTHER" id="PTHR47154:SF2">
    <property type="entry name" value="G-PROTEIN COUPLED RECEPTOR MTH-RELATED"/>
    <property type="match status" value="1"/>
</dbReference>
<comment type="caution">
    <text evidence="7">The sequence shown here is derived from an EMBL/GenBank/DDBJ whole genome shotgun (WGS) entry which is preliminary data.</text>
</comment>
<comment type="subcellular location">
    <subcellularLocation>
        <location evidence="1">Membrane</location>
        <topology evidence="1">Multi-pass membrane protein</topology>
    </subcellularLocation>
</comment>
<dbReference type="PROSITE" id="PS50261">
    <property type="entry name" value="G_PROTEIN_RECEP_F2_4"/>
    <property type="match status" value="1"/>
</dbReference>
<evidence type="ECO:0000256" key="3">
    <source>
        <dbReference type="ARBA" id="ARBA00022989"/>
    </source>
</evidence>
<evidence type="ECO:0000256" key="2">
    <source>
        <dbReference type="ARBA" id="ARBA00022692"/>
    </source>
</evidence>
<reference evidence="7" key="1">
    <citation type="journal article" date="2023" name="Insect Mol. Biol.">
        <title>Genome sequencing provides insights into the evolution of gene families encoding plant cell wall-degrading enzymes in longhorned beetles.</title>
        <authorList>
            <person name="Shin N.R."/>
            <person name="Okamura Y."/>
            <person name="Kirsch R."/>
            <person name="Pauchet Y."/>
        </authorList>
    </citation>
    <scope>NUCLEOTIDE SEQUENCE</scope>
    <source>
        <strain evidence="7">AMC_N1</strain>
    </source>
</reference>
<evidence type="ECO:0000313" key="7">
    <source>
        <dbReference type="EMBL" id="KAJ8958954.1"/>
    </source>
</evidence>
<feature type="transmembrane region" description="Helical" evidence="5">
    <location>
        <begin position="6"/>
        <end position="32"/>
    </location>
</feature>
<gene>
    <name evidence="7" type="ORF">NQ318_019725</name>
</gene>
<proteinExistence type="predicted"/>
<feature type="domain" description="G-protein coupled receptors family 2 profile 2" evidence="6">
    <location>
        <begin position="1"/>
        <end position="215"/>
    </location>
</feature>
<dbReference type="GO" id="GO:0008528">
    <property type="term" value="F:G protein-coupled peptide receptor activity"/>
    <property type="evidence" value="ECO:0007669"/>
    <property type="project" value="TreeGrafter"/>
</dbReference>
<keyword evidence="2 5" id="KW-0812">Transmembrane</keyword>
<evidence type="ECO:0000256" key="1">
    <source>
        <dbReference type="ARBA" id="ARBA00004141"/>
    </source>
</evidence>
<name>A0AAV8Z4R3_9CUCU</name>
<keyword evidence="8" id="KW-1185">Reference proteome</keyword>
<evidence type="ECO:0000259" key="6">
    <source>
        <dbReference type="PROSITE" id="PS50261"/>
    </source>
</evidence>
<dbReference type="AlphaFoldDB" id="A0AAV8Z4R3"/>
<feature type="transmembrane region" description="Helical" evidence="5">
    <location>
        <begin position="52"/>
        <end position="76"/>
    </location>
</feature>